<dbReference type="AlphaFoldDB" id="A0A4Y2DX54"/>
<dbReference type="Proteomes" id="UP000499080">
    <property type="component" value="Unassembled WGS sequence"/>
</dbReference>
<comment type="caution">
    <text evidence="1">The sequence shown here is derived from an EMBL/GenBank/DDBJ whole genome shotgun (WGS) entry which is preliminary data.</text>
</comment>
<name>A0A4Y2DX54_ARAVE</name>
<sequence>MPTRFSSLHYKHCASERGSRGENSPAEFNEIFVKPRFYECLPAPGDALIKKEAPPSRPSISHRRKFYIIVLQFNENYVFLIRCEKLPAELKMADPTWTGPGFPLAQGLYIASIVMRKRVAPFSPIVGFQLEWEMWCHHDPAFLSQS</sequence>
<evidence type="ECO:0000313" key="1">
    <source>
        <dbReference type="EMBL" id="GBM20937.1"/>
    </source>
</evidence>
<keyword evidence="2" id="KW-1185">Reference proteome</keyword>
<evidence type="ECO:0000313" key="2">
    <source>
        <dbReference type="Proteomes" id="UP000499080"/>
    </source>
</evidence>
<proteinExistence type="predicted"/>
<gene>
    <name evidence="1" type="ORF">AVEN_253733_1</name>
</gene>
<dbReference type="EMBL" id="BGPR01000450">
    <property type="protein sequence ID" value="GBM20937.1"/>
    <property type="molecule type" value="Genomic_DNA"/>
</dbReference>
<protein>
    <submittedName>
        <fullName evidence="1">Uncharacterized protein</fullName>
    </submittedName>
</protein>
<organism evidence="1 2">
    <name type="scientific">Araneus ventricosus</name>
    <name type="common">Orbweaver spider</name>
    <name type="synonym">Epeira ventricosa</name>
    <dbReference type="NCBI Taxonomy" id="182803"/>
    <lineage>
        <taxon>Eukaryota</taxon>
        <taxon>Metazoa</taxon>
        <taxon>Ecdysozoa</taxon>
        <taxon>Arthropoda</taxon>
        <taxon>Chelicerata</taxon>
        <taxon>Arachnida</taxon>
        <taxon>Araneae</taxon>
        <taxon>Araneomorphae</taxon>
        <taxon>Entelegynae</taxon>
        <taxon>Araneoidea</taxon>
        <taxon>Araneidae</taxon>
        <taxon>Araneus</taxon>
    </lineage>
</organism>
<reference evidence="1 2" key="1">
    <citation type="journal article" date="2019" name="Sci. Rep.">
        <title>Orb-weaving spider Araneus ventricosus genome elucidates the spidroin gene catalogue.</title>
        <authorList>
            <person name="Kono N."/>
            <person name="Nakamura H."/>
            <person name="Ohtoshi R."/>
            <person name="Moran D.A.P."/>
            <person name="Shinohara A."/>
            <person name="Yoshida Y."/>
            <person name="Fujiwara M."/>
            <person name="Mori M."/>
            <person name="Tomita M."/>
            <person name="Arakawa K."/>
        </authorList>
    </citation>
    <scope>NUCLEOTIDE SEQUENCE [LARGE SCALE GENOMIC DNA]</scope>
</reference>
<accession>A0A4Y2DX54</accession>